<keyword evidence="4" id="KW-1185">Reference proteome</keyword>
<reference evidence="4" key="1">
    <citation type="journal article" date="2019" name="Int. J. Syst. Evol. Microbiol.">
        <title>The Global Catalogue of Microorganisms (GCM) 10K type strain sequencing project: providing services to taxonomists for standard genome sequencing and annotation.</title>
        <authorList>
            <consortium name="The Broad Institute Genomics Platform"/>
            <consortium name="The Broad Institute Genome Sequencing Center for Infectious Disease"/>
            <person name="Wu L."/>
            <person name="Ma J."/>
        </authorList>
    </citation>
    <scope>NUCLEOTIDE SEQUENCE [LARGE SCALE GENOMIC DNA]</scope>
    <source>
        <strain evidence="4">CCM 7282</strain>
    </source>
</reference>
<dbReference type="CDD" id="cd03801">
    <property type="entry name" value="GT4_PimA-like"/>
    <property type="match status" value="1"/>
</dbReference>
<proteinExistence type="predicted"/>
<accession>A0ABQ1NUC6</accession>
<comment type="caution">
    <text evidence="3">The sequence shown here is derived from an EMBL/GenBank/DDBJ whole genome shotgun (WGS) entry which is preliminary data.</text>
</comment>
<dbReference type="PANTHER" id="PTHR12526">
    <property type="entry name" value="GLYCOSYLTRANSFERASE"/>
    <property type="match status" value="1"/>
</dbReference>
<dbReference type="Gene3D" id="3.40.50.2000">
    <property type="entry name" value="Glycogen Phosphorylase B"/>
    <property type="match status" value="2"/>
</dbReference>
<evidence type="ECO:0000259" key="1">
    <source>
        <dbReference type="Pfam" id="PF00534"/>
    </source>
</evidence>
<dbReference type="PANTHER" id="PTHR12526:SF627">
    <property type="entry name" value="D-RHAMNOSYLTRANSFERASE WBPZ"/>
    <property type="match status" value="1"/>
</dbReference>
<dbReference type="Pfam" id="PF00534">
    <property type="entry name" value="Glycos_transf_1"/>
    <property type="match status" value="1"/>
</dbReference>
<sequence length="347" mass="40137">MIYLLNSLDKEKFSIILVCPKESTYLKEIKDVKVIPHTLNSVRTKLGLKFIYTIYWLLKLVYKEKVDIIHANGWRAPWFVAPFSFITKAKTIWHHRDNLNSFLYNILLPLGFNKIICISEFVKSTLNTKKAVVIYNGVPVKNNHKKYLLEKRNTDNFTIGVFGRIVEWKRFDYIIEAIYELSKLVDVSNIKLLIVGDTTIDGSDKYLRNLQNLIQEYNLTEIIEFYGYSNKPMELMRSCDITINFSDKEPFGRVIIESIIVGTPVIVADSGGAPEIIKITQGGVICKDGDTKQLASLIQRFMVMDNEEYINMVVKGIKGVEKHFNVDEISKKVMKEYLVIMKGWERI</sequence>
<name>A0ABQ1NUC6_9BACI</name>
<dbReference type="SUPFAM" id="SSF53756">
    <property type="entry name" value="UDP-Glycosyltransferase/glycogen phosphorylase"/>
    <property type="match status" value="1"/>
</dbReference>
<gene>
    <name evidence="3" type="ORF">GCM10007216_14510</name>
</gene>
<protein>
    <submittedName>
        <fullName evidence="3">Glycosyl transferase group 1</fullName>
    </submittedName>
</protein>
<dbReference type="EMBL" id="BMCJ01000002">
    <property type="protein sequence ID" value="GGC84919.1"/>
    <property type="molecule type" value="Genomic_DNA"/>
</dbReference>
<dbReference type="Proteomes" id="UP000619534">
    <property type="component" value="Unassembled WGS sequence"/>
</dbReference>
<dbReference type="InterPro" id="IPR028098">
    <property type="entry name" value="Glyco_trans_4-like_N"/>
</dbReference>
<organism evidence="3 4">
    <name type="scientific">Thalassobacillus devorans</name>
    <dbReference type="NCBI Taxonomy" id="279813"/>
    <lineage>
        <taxon>Bacteria</taxon>
        <taxon>Bacillati</taxon>
        <taxon>Bacillota</taxon>
        <taxon>Bacilli</taxon>
        <taxon>Bacillales</taxon>
        <taxon>Bacillaceae</taxon>
        <taxon>Thalassobacillus</taxon>
    </lineage>
</organism>
<keyword evidence="3" id="KW-0808">Transferase</keyword>
<dbReference type="Pfam" id="PF13439">
    <property type="entry name" value="Glyco_transf_4"/>
    <property type="match status" value="1"/>
</dbReference>
<evidence type="ECO:0000313" key="3">
    <source>
        <dbReference type="EMBL" id="GGC84919.1"/>
    </source>
</evidence>
<dbReference type="InterPro" id="IPR001296">
    <property type="entry name" value="Glyco_trans_1"/>
</dbReference>
<evidence type="ECO:0000259" key="2">
    <source>
        <dbReference type="Pfam" id="PF13439"/>
    </source>
</evidence>
<feature type="domain" description="Glycosyl transferase family 1" evidence="1">
    <location>
        <begin position="152"/>
        <end position="305"/>
    </location>
</feature>
<dbReference type="GO" id="GO:0016740">
    <property type="term" value="F:transferase activity"/>
    <property type="evidence" value="ECO:0007669"/>
    <property type="project" value="UniProtKB-KW"/>
</dbReference>
<feature type="domain" description="Glycosyltransferase subfamily 4-like N-terminal" evidence="2">
    <location>
        <begin position="3"/>
        <end position="140"/>
    </location>
</feature>
<evidence type="ECO:0000313" key="4">
    <source>
        <dbReference type="Proteomes" id="UP000619534"/>
    </source>
</evidence>